<proteinExistence type="predicted"/>
<comment type="caution">
    <text evidence="1">The sequence shown here is derived from an EMBL/GenBank/DDBJ whole genome shotgun (WGS) entry which is preliminary data.</text>
</comment>
<dbReference type="EMBL" id="LAZR01000038">
    <property type="protein sequence ID" value="KKO00822.1"/>
    <property type="molecule type" value="Genomic_DNA"/>
</dbReference>
<sequence length="362" mass="41147">MDILCKKLFLFAFAMVVGFTVLAQEKVSKETTKTYSFDNAGELHLENKYGDINVYGWAKEEVSITVSITVTDKKKENAKDLLSRIKPIIRQSEKFISVNYEIGEKSTGFFSNLFEKANPFDFDRSNVQIDYKVYIPKKVELEIVNKFGDVFIEDWVGILKADIQHGDMWINDNLNKADISMKYGKLRAKNINYANVDLSNGGLDIDHANTMRLNSSGSTIDIQQVESLEYYSNKDEAEIKDIGTLYGNLKFSQLRIQHLNKDIDLNLKISDFWIDHVVFPNSKITIEQESSEVSINVLNFPHSFSAILEEGLVRLPKSFQNVDSKMQDKGKKLREIKATYGKSGKGHISISGKKGVILLKEI</sequence>
<protein>
    <recommendedName>
        <fullName evidence="2">Adhesin domain-containing protein</fullName>
    </recommendedName>
</protein>
<evidence type="ECO:0000313" key="1">
    <source>
        <dbReference type="EMBL" id="KKO00822.1"/>
    </source>
</evidence>
<reference evidence="1" key="1">
    <citation type="journal article" date="2015" name="Nature">
        <title>Complex archaea that bridge the gap between prokaryotes and eukaryotes.</title>
        <authorList>
            <person name="Spang A."/>
            <person name="Saw J.H."/>
            <person name="Jorgensen S.L."/>
            <person name="Zaremba-Niedzwiedzka K."/>
            <person name="Martijn J."/>
            <person name="Lind A.E."/>
            <person name="van Eijk R."/>
            <person name="Schleper C."/>
            <person name="Guy L."/>
            <person name="Ettema T.J."/>
        </authorList>
    </citation>
    <scope>NUCLEOTIDE SEQUENCE</scope>
</reference>
<gene>
    <name evidence="1" type="ORF">LCGC14_0122280</name>
</gene>
<name>A0A0F9XN82_9ZZZZ</name>
<organism evidence="1">
    <name type="scientific">marine sediment metagenome</name>
    <dbReference type="NCBI Taxonomy" id="412755"/>
    <lineage>
        <taxon>unclassified sequences</taxon>
        <taxon>metagenomes</taxon>
        <taxon>ecological metagenomes</taxon>
    </lineage>
</organism>
<evidence type="ECO:0008006" key="2">
    <source>
        <dbReference type="Google" id="ProtNLM"/>
    </source>
</evidence>
<dbReference type="AlphaFoldDB" id="A0A0F9XN82"/>
<accession>A0A0F9XN82</accession>